<evidence type="ECO:0000313" key="3">
    <source>
        <dbReference type="Proteomes" id="UP000310108"/>
    </source>
</evidence>
<dbReference type="PANTHER" id="PTHR37018:SF1">
    <property type="entry name" value="CULTURE SPECIFIC PROTEIN, PUTATIVE (AFU_ORTHOLOGUE AFUA_2G00130)-RELATED"/>
    <property type="match status" value="1"/>
</dbReference>
<feature type="compositionally biased region" description="Basic residues" evidence="1">
    <location>
        <begin position="442"/>
        <end position="458"/>
    </location>
</feature>
<name>A0A4U6X4N8_9PEZI</name>
<organism evidence="2 3">
    <name type="scientific">Colletotrichum tanaceti</name>
    <dbReference type="NCBI Taxonomy" id="1306861"/>
    <lineage>
        <taxon>Eukaryota</taxon>
        <taxon>Fungi</taxon>
        <taxon>Dikarya</taxon>
        <taxon>Ascomycota</taxon>
        <taxon>Pezizomycotina</taxon>
        <taxon>Sordariomycetes</taxon>
        <taxon>Hypocreomycetidae</taxon>
        <taxon>Glomerellales</taxon>
        <taxon>Glomerellaceae</taxon>
        <taxon>Colletotrichum</taxon>
        <taxon>Colletotrichum destructivum species complex</taxon>
    </lineage>
</organism>
<feature type="compositionally biased region" description="Polar residues" evidence="1">
    <location>
        <begin position="64"/>
        <end position="76"/>
    </location>
</feature>
<dbReference type="SUPFAM" id="SSF56059">
    <property type="entry name" value="Glutathione synthetase ATP-binding domain-like"/>
    <property type="match status" value="1"/>
</dbReference>
<dbReference type="InterPro" id="IPR053269">
    <property type="entry name" value="Asp-Met_ligase"/>
</dbReference>
<reference evidence="2 3" key="1">
    <citation type="journal article" date="2019" name="PLoS ONE">
        <title>Comparative genome analysis indicates high evolutionary potential of pathogenicity genes in Colletotrichum tanaceti.</title>
        <authorList>
            <person name="Lelwala R.V."/>
            <person name="Korhonen P.K."/>
            <person name="Young N.D."/>
            <person name="Scott J.B."/>
            <person name="Ades P.A."/>
            <person name="Gasser R.B."/>
            <person name="Taylor P.W.J."/>
        </authorList>
    </citation>
    <scope>NUCLEOTIDE SEQUENCE [LARGE SCALE GENOMIC DNA]</scope>
    <source>
        <strain evidence="2">BRIP57314</strain>
    </source>
</reference>
<evidence type="ECO:0000313" key="2">
    <source>
        <dbReference type="EMBL" id="TKW50351.1"/>
    </source>
</evidence>
<dbReference type="AlphaFoldDB" id="A0A4U6X4N8"/>
<proteinExistence type="predicted"/>
<feature type="compositionally biased region" description="Low complexity" evidence="1">
    <location>
        <begin position="459"/>
        <end position="472"/>
    </location>
</feature>
<sequence>MTTMPDLPTITLDTTLADLYRRGSPRNAKKRIAQVFSGINSGTRLSADVPRNAKYLYQDASFNTVPDDASSSSSGLNGDDAEQQRRRQQQQKELAVKHLSLIPQRDAFISGDTAVVLFHLDDADSRQRAHDRREAERTMSVLPENQRPDLVFCPGPSRIPVKEAGIDLIAYKLVLDGIDAYDLVVPTDTHWFVNSKAALARSGLPTPRSTILELDGVADEARACCGPCADTDTDTDTDAAAEEFVIPETCAGSRGAWFARQSGRILAALEAHPLPFVLKNQQTFGGAGTYMVRTEEQRAGVVDDLRGGVLRKLLSSVTPSNRHLRPAALVLSDLVEDPVGDFGLTFFVTDDGGDPIFLAASEQLTDGHNAWIGSTINYGRQHELERKFGPLVKRIASWLRSHDYVGPAGADVLETRPKPATNGHGTDGHGQNGCDSNGQKPNGHKTNGHKTNGHKTNGHHNTTQNGHTNGTHPDNPDADFSNFHVVDLNIRTSGSLCLPLLRTHFTSRGLMSASSFSIGCAQGRDAFIADFADDFAAGRMCVVSWYEDPDTGASLADVAVGAEDEAGLRRAMQRVRDATDTVTF</sequence>
<dbReference type="EMBL" id="PJEX01000408">
    <property type="protein sequence ID" value="TKW50351.1"/>
    <property type="molecule type" value="Genomic_DNA"/>
</dbReference>
<dbReference type="PANTHER" id="PTHR37018">
    <property type="entry name" value="CULTURE SPECIFIC PROTEIN, PUTATIVE (AFU_ORTHOLOGUE AFUA_2G00130)-RELATED"/>
    <property type="match status" value="1"/>
</dbReference>
<accession>A0A4U6X4N8</accession>
<protein>
    <recommendedName>
        <fullName evidence="4">Solid-state culture specific ATP-grasp domain-containing protein</fullName>
    </recommendedName>
</protein>
<dbReference type="Proteomes" id="UP000310108">
    <property type="component" value="Unassembled WGS sequence"/>
</dbReference>
<dbReference type="STRING" id="1306861.A0A4U6X4N8"/>
<dbReference type="OrthoDB" id="5946236at2759"/>
<feature type="region of interest" description="Disordered" evidence="1">
    <location>
        <begin position="64"/>
        <end position="90"/>
    </location>
</feature>
<comment type="caution">
    <text evidence="2">The sequence shown here is derived from an EMBL/GenBank/DDBJ whole genome shotgun (WGS) entry which is preliminary data.</text>
</comment>
<feature type="region of interest" description="Disordered" evidence="1">
    <location>
        <begin position="410"/>
        <end position="477"/>
    </location>
</feature>
<keyword evidence="3" id="KW-1185">Reference proteome</keyword>
<evidence type="ECO:0008006" key="4">
    <source>
        <dbReference type="Google" id="ProtNLM"/>
    </source>
</evidence>
<evidence type="ECO:0000256" key="1">
    <source>
        <dbReference type="SAM" id="MobiDB-lite"/>
    </source>
</evidence>
<gene>
    <name evidence="2" type="ORF">CTA1_6322</name>
</gene>